<dbReference type="Pfam" id="PF00672">
    <property type="entry name" value="HAMP"/>
    <property type="match status" value="1"/>
</dbReference>
<organism evidence="5 6">
    <name type="scientific">Gracilibacillus boraciitolerans JCM 21714</name>
    <dbReference type="NCBI Taxonomy" id="1298598"/>
    <lineage>
        <taxon>Bacteria</taxon>
        <taxon>Bacillati</taxon>
        <taxon>Bacillota</taxon>
        <taxon>Bacilli</taxon>
        <taxon>Bacillales</taxon>
        <taxon>Bacillaceae</taxon>
        <taxon>Gracilibacillus</taxon>
    </lineage>
</organism>
<gene>
    <name evidence="5" type="ORF">JCM21714_1027</name>
</gene>
<dbReference type="GO" id="GO:0005886">
    <property type="term" value="C:plasma membrane"/>
    <property type="evidence" value="ECO:0007669"/>
    <property type="project" value="UniProtKB-SubCell"/>
</dbReference>
<dbReference type="Gene3D" id="1.10.8.500">
    <property type="entry name" value="HAMP domain in histidine kinase"/>
    <property type="match status" value="1"/>
</dbReference>
<comment type="subcellular location">
    <subcellularLocation>
        <location evidence="1">Cell membrane</location>
    </subcellularLocation>
</comment>
<dbReference type="STRING" id="1298598.JCM21714_1027"/>
<evidence type="ECO:0000313" key="5">
    <source>
        <dbReference type="EMBL" id="GAE92049.1"/>
    </source>
</evidence>
<evidence type="ECO:0000313" key="6">
    <source>
        <dbReference type="Proteomes" id="UP000019102"/>
    </source>
</evidence>
<dbReference type="Proteomes" id="UP000019102">
    <property type="component" value="Unassembled WGS sequence"/>
</dbReference>
<dbReference type="CDD" id="cd06225">
    <property type="entry name" value="HAMP"/>
    <property type="match status" value="1"/>
</dbReference>
<accession>W4VH16</accession>
<dbReference type="eggNOG" id="COG0840">
    <property type="taxonomic scope" value="Bacteria"/>
</dbReference>
<reference evidence="5 6" key="1">
    <citation type="journal article" date="2014" name="Genome Announc.">
        <title>Draft Genome Sequence of the Boron-Tolerant and Moderately Halotolerant Bacterium Gracilibacillus boraciitolerans JCM 21714T.</title>
        <authorList>
            <person name="Ahmed I."/>
            <person name="Oshima K."/>
            <person name="Suda W."/>
            <person name="Kitamura K."/>
            <person name="Iida T."/>
            <person name="Ohmori Y."/>
            <person name="Fujiwara T."/>
            <person name="Hattori M."/>
            <person name="Ohkuma M."/>
        </authorList>
    </citation>
    <scope>NUCLEOTIDE SEQUENCE [LARGE SCALE GENOMIC DNA]</scope>
    <source>
        <strain evidence="5 6">JCM 21714</strain>
    </source>
</reference>
<keyword evidence="2" id="KW-1003">Cell membrane</keyword>
<keyword evidence="6" id="KW-1185">Reference proteome</keyword>
<dbReference type="OrthoDB" id="107771at2"/>
<dbReference type="EMBL" id="BAVS01000002">
    <property type="protein sequence ID" value="GAE92049.1"/>
    <property type="molecule type" value="Genomic_DNA"/>
</dbReference>
<protein>
    <recommendedName>
        <fullName evidence="4">HAMP domain-containing protein</fullName>
    </recommendedName>
</protein>
<dbReference type="GO" id="GO:0007165">
    <property type="term" value="P:signal transduction"/>
    <property type="evidence" value="ECO:0007669"/>
    <property type="project" value="InterPro"/>
</dbReference>
<evidence type="ECO:0000259" key="4">
    <source>
        <dbReference type="PROSITE" id="PS50885"/>
    </source>
</evidence>
<dbReference type="SUPFAM" id="SSF158472">
    <property type="entry name" value="HAMP domain-like"/>
    <property type="match status" value="1"/>
</dbReference>
<keyword evidence="3" id="KW-0472">Membrane</keyword>
<comment type="caution">
    <text evidence="5">The sequence shown here is derived from an EMBL/GenBank/DDBJ whole genome shotgun (WGS) entry which is preliminary data.</text>
</comment>
<dbReference type="SMART" id="SM00304">
    <property type="entry name" value="HAMP"/>
    <property type="match status" value="1"/>
</dbReference>
<evidence type="ECO:0000256" key="1">
    <source>
        <dbReference type="ARBA" id="ARBA00004236"/>
    </source>
</evidence>
<evidence type="ECO:0000256" key="3">
    <source>
        <dbReference type="ARBA" id="ARBA00023136"/>
    </source>
</evidence>
<sequence>MLVEKIAKNLKQVVAVSNQIADGNLQVETIDYQGKDEIGQLAKAMNTMAANLRQIIERVSTYQIR</sequence>
<proteinExistence type="predicted"/>
<dbReference type="AlphaFoldDB" id="W4VH16"/>
<evidence type="ECO:0000256" key="2">
    <source>
        <dbReference type="ARBA" id="ARBA00022475"/>
    </source>
</evidence>
<name>W4VH16_9BACI</name>
<feature type="domain" description="HAMP" evidence="4">
    <location>
        <begin position="4"/>
        <end position="57"/>
    </location>
</feature>
<dbReference type="InterPro" id="IPR003660">
    <property type="entry name" value="HAMP_dom"/>
</dbReference>
<dbReference type="PROSITE" id="PS50885">
    <property type="entry name" value="HAMP"/>
    <property type="match status" value="1"/>
</dbReference>